<evidence type="ECO:0000256" key="1">
    <source>
        <dbReference type="ARBA" id="ARBA00004370"/>
    </source>
</evidence>
<dbReference type="PANTHER" id="PTHR24100:SF64">
    <property type="entry name" value="BUTYROPHILIN, SUBFAMILY 3, MEMBER A3-RELATED"/>
    <property type="match status" value="1"/>
</dbReference>
<dbReference type="Gene3D" id="2.60.40.10">
    <property type="entry name" value="Immunoglobulins"/>
    <property type="match status" value="1"/>
</dbReference>
<dbReference type="InterPro" id="IPR036179">
    <property type="entry name" value="Ig-like_dom_sf"/>
</dbReference>
<dbReference type="FunFam" id="2.60.40.10:FF:000088">
    <property type="entry name" value="Butyrophilin subfamily 1 member A1"/>
    <property type="match status" value="1"/>
</dbReference>
<keyword evidence="8" id="KW-0732">Signal</keyword>
<organism evidence="10 11">
    <name type="scientific">Sus scrofa</name>
    <name type="common">Pig</name>
    <dbReference type="NCBI Taxonomy" id="9823"/>
    <lineage>
        <taxon>Eukaryota</taxon>
        <taxon>Metazoa</taxon>
        <taxon>Chordata</taxon>
        <taxon>Craniata</taxon>
        <taxon>Vertebrata</taxon>
        <taxon>Euteleostomi</taxon>
        <taxon>Mammalia</taxon>
        <taxon>Eutheria</taxon>
        <taxon>Laurasiatheria</taxon>
        <taxon>Artiodactyla</taxon>
        <taxon>Suina</taxon>
        <taxon>Suidae</taxon>
        <taxon>Sus</taxon>
    </lineage>
</organism>
<protein>
    <recommendedName>
        <fullName evidence="9">Ig-like domain-containing protein</fullName>
    </recommendedName>
</protein>
<evidence type="ECO:0000256" key="2">
    <source>
        <dbReference type="ARBA" id="ARBA00022692"/>
    </source>
</evidence>
<evidence type="ECO:0000256" key="6">
    <source>
        <dbReference type="SAM" id="MobiDB-lite"/>
    </source>
</evidence>
<dbReference type="SUPFAM" id="SSF48726">
    <property type="entry name" value="Immunoglobulin"/>
    <property type="match status" value="1"/>
</dbReference>
<evidence type="ECO:0000256" key="3">
    <source>
        <dbReference type="ARBA" id="ARBA00022989"/>
    </source>
</evidence>
<dbReference type="GO" id="GO:0016020">
    <property type="term" value="C:membrane"/>
    <property type="evidence" value="ECO:0007669"/>
    <property type="project" value="UniProtKB-SubCell"/>
</dbReference>
<evidence type="ECO:0000313" key="11">
    <source>
        <dbReference type="Proteomes" id="UP000694728"/>
    </source>
</evidence>
<feature type="chain" id="PRO_5034958854" description="Ig-like domain-containing protein" evidence="8">
    <location>
        <begin position="19"/>
        <end position="366"/>
    </location>
</feature>
<keyword evidence="2 7" id="KW-0812">Transmembrane</keyword>
<dbReference type="InterPro" id="IPR050504">
    <property type="entry name" value="IgSF_BTN/MOG"/>
</dbReference>
<feature type="signal peptide" evidence="8">
    <location>
        <begin position="1"/>
        <end position="18"/>
    </location>
</feature>
<proteinExistence type="predicted"/>
<dbReference type="Proteomes" id="UP000694728">
    <property type="component" value="Unplaced"/>
</dbReference>
<dbReference type="InterPro" id="IPR013783">
    <property type="entry name" value="Ig-like_fold"/>
</dbReference>
<dbReference type="InterPro" id="IPR053896">
    <property type="entry name" value="BTN3A2-like_Ig-C"/>
</dbReference>
<reference evidence="10" key="1">
    <citation type="submission" date="2025-08" db="UniProtKB">
        <authorList>
            <consortium name="Ensembl"/>
        </authorList>
    </citation>
    <scope>IDENTIFICATION</scope>
</reference>
<dbReference type="Ensembl" id="ENSSSCT00045056267.1">
    <property type="protein sequence ID" value="ENSSSCP00045039253.1"/>
    <property type="gene ID" value="ENSSSCG00045032975.1"/>
</dbReference>
<evidence type="ECO:0000259" key="9">
    <source>
        <dbReference type="PROSITE" id="PS50835"/>
    </source>
</evidence>
<evidence type="ECO:0000313" key="10">
    <source>
        <dbReference type="Ensembl" id="ENSSSCP00045039253.1"/>
    </source>
</evidence>
<dbReference type="Pfam" id="PF22705">
    <property type="entry name" value="C2-set_3"/>
    <property type="match status" value="1"/>
</dbReference>
<evidence type="ECO:0000256" key="4">
    <source>
        <dbReference type="ARBA" id="ARBA00023136"/>
    </source>
</evidence>
<sequence length="366" mass="39350">MDLGTTFLLLSTLGGSLSTCTTGEKSPSPGTPVVPAAPSFCSPRQGCCLAPCREEPGPTPELPDARRMAPPVVCTCSYCWGPQDSGGCPGLDIFPPAGVGSAPEVRITGPEEDGVRVLCTASGWFPKPQVQWRDGSGEKFLAFSEAHTQDAEGLFSVEAALVVRDHSVGNVTCSILNPVLGQEKAMAIFIPEPFFPQASPWKVAFLVSLTVLMLLVLGAGCYIRREHSIKLREMEEKRHLWQAKEEARQTKEKALQDRGEAGQQPRLARVAACARGTGRPQGRVQGSREIQGPWPRAGGWGDPGSRGGSDGWSWNFTQVTYRAVFCCCCCCFVFLAMPVACRRFQARDCTRTSAATRAAAVTALDP</sequence>
<feature type="transmembrane region" description="Helical" evidence="7">
    <location>
        <begin position="319"/>
        <end position="340"/>
    </location>
</feature>
<dbReference type="PANTHER" id="PTHR24100">
    <property type="entry name" value="BUTYROPHILIN"/>
    <property type="match status" value="1"/>
</dbReference>
<accession>A0A8D1IS45</accession>
<feature type="domain" description="Ig-like" evidence="9">
    <location>
        <begin position="89"/>
        <end position="187"/>
    </location>
</feature>
<keyword evidence="4 7" id="KW-0472">Membrane</keyword>
<evidence type="ECO:0000256" key="8">
    <source>
        <dbReference type="SAM" id="SignalP"/>
    </source>
</evidence>
<evidence type="ECO:0000256" key="5">
    <source>
        <dbReference type="ARBA" id="ARBA00023319"/>
    </source>
</evidence>
<evidence type="ECO:0000256" key="7">
    <source>
        <dbReference type="SAM" id="Phobius"/>
    </source>
</evidence>
<name>A0A8D1IS45_PIG</name>
<feature type="transmembrane region" description="Helical" evidence="7">
    <location>
        <begin position="203"/>
        <end position="223"/>
    </location>
</feature>
<keyword evidence="5" id="KW-0393">Immunoglobulin domain</keyword>
<keyword evidence="3 7" id="KW-1133">Transmembrane helix</keyword>
<dbReference type="PROSITE" id="PS50835">
    <property type="entry name" value="IG_LIKE"/>
    <property type="match status" value="1"/>
</dbReference>
<dbReference type="AlphaFoldDB" id="A0A8D1IS45"/>
<feature type="region of interest" description="Disordered" evidence="6">
    <location>
        <begin position="277"/>
        <end position="306"/>
    </location>
</feature>
<dbReference type="InterPro" id="IPR007110">
    <property type="entry name" value="Ig-like_dom"/>
</dbReference>
<comment type="subcellular location">
    <subcellularLocation>
        <location evidence="1">Membrane</location>
    </subcellularLocation>
</comment>